<protein>
    <submittedName>
        <fullName evidence="2">Uncharacterized protein</fullName>
    </submittedName>
</protein>
<reference evidence="3" key="1">
    <citation type="submission" date="2011-08" db="EMBL/GenBank/DDBJ databases">
        <authorList>
            <person name="Rombauts S."/>
        </authorList>
    </citation>
    <scope>NUCLEOTIDE SEQUENCE</scope>
    <source>
        <strain evidence="3">London</strain>
    </source>
</reference>
<sequence>MKLEQVLGLTVCNNCALDCNSVTGNVAYPAGSVAVVYNIKRNKQYHIINNTLKSITSLSFSSDGKYLATGECGNDPCVRVWDLSSGQQVASSSGHKYGINCVAFSPNMKYVVSIGSHRDKMVNVWDWQNDIKIASNTVSCKVKAISFSENGEYFVTVGNRHVKFWYLQYSKSPRNKMDTAPLMGRSAILGDQRNNYFCDVACGLGEASESTFAIARSGLLCEFNNRRLLDKWVELRTTSANCLSTGHNIICVGCADGIIRCFNPINLQFICTLPRPHTLGIDIAKGLNRSEVGANGANTPFGSNPKFPSTIAIICISGISEISSVSANLDPSCIIVPVSGALRLIQI</sequence>
<dbReference type="GO" id="GO:0072686">
    <property type="term" value="C:mitotic spindle"/>
    <property type="evidence" value="ECO:0007669"/>
    <property type="project" value="TreeGrafter"/>
</dbReference>
<evidence type="ECO:0000313" key="2">
    <source>
        <dbReference type="EnsemblMetazoa" id="tetur15g03840.1"/>
    </source>
</evidence>
<keyword evidence="1" id="KW-0853">WD repeat</keyword>
<name>T1KN36_TETUR</name>
<dbReference type="GO" id="GO:0007099">
    <property type="term" value="P:centriole replication"/>
    <property type="evidence" value="ECO:0007669"/>
    <property type="project" value="TreeGrafter"/>
</dbReference>
<dbReference type="STRING" id="32264.T1KN36"/>
<dbReference type="InterPro" id="IPR052779">
    <property type="entry name" value="WDR62"/>
</dbReference>
<dbReference type="eggNOG" id="KOG1408">
    <property type="taxonomic scope" value="Eukaryota"/>
</dbReference>
<dbReference type="Proteomes" id="UP000015104">
    <property type="component" value="Unassembled WGS sequence"/>
</dbReference>
<dbReference type="EMBL" id="CAEY01000249">
    <property type="status" value="NOT_ANNOTATED_CDS"/>
    <property type="molecule type" value="Genomic_DNA"/>
</dbReference>
<dbReference type="InterPro" id="IPR001680">
    <property type="entry name" value="WD40_rpt"/>
</dbReference>
<dbReference type="PROSITE" id="PS50082">
    <property type="entry name" value="WD_REPEATS_2"/>
    <property type="match status" value="1"/>
</dbReference>
<dbReference type="InterPro" id="IPR036322">
    <property type="entry name" value="WD40_repeat_dom_sf"/>
</dbReference>
<proteinExistence type="predicted"/>
<dbReference type="Gene3D" id="2.130.10.10">
    <property type="entry name" value="YVTN repeat-like/Quinoprotein amine dehydrogenase"/>
    <property type="match status" value="1"/>
</dbReference>
<dbReference type="AlphaFoldDB" id="T1KN36"/>
<evidence type="ECO:0000313" key="3">
    <source>
        <dbReference type="Proteomes" id="UP000015104"/>
    </source>
</evidence>
<reference evidence="2" key="2">
    <citation type="submission" date="2015-06" db="UniProtKB">
        <authorList>
            <consortium name="EnsemblMetazoa"/>
        </authorList>
    </citation>
    <scope>IDENTIFICATION</scope>
</reference>
<dbReference type="EnsemblMetazoa" id="tetur15g03840.1">
    <property type="protein sequence ID" value="tetur15g03840.1"/>
    <property type="gene ID" value="tetur15g03840"/>
</dbReference>
<keyword evidence="3" id="KW-1185">Reference proteome</keyword>
<dbReference type="SMART" id="SM00320">
    <property type="entry name" value="WD40"/>
    <property type="match status" value="4"/>
</dbReference>
<accession>T1KN36</accession>
<dbReference type="PANTHER" id="PTHR45589">
    <property type="entry name" value="WD REPEAT DOMAIN 62, ISOFORM G"/>
    <property type="match status" value="1"/>
</dbReference>
<feature type="repeat" description="WD" evidence="1">
    <location>
        <begin position="92"/>
        <end position="135"/>
    </location>
</feature>
<organism evidence="2 3">
    <name type="scientific">Tetranychus urticae</name>
    <name type="common">Two-spotted spider mite</name>
    <dbReference type="NCBI Taxonomy" id="32264"/>
    <lineage>
        <taxon>Eukaryota</taxon>
        <taxon>Metazoa</taxon>
        <taxon>Ecdysozoa</taxon>
        <taxon>Arthropoda</taxon>
        <taxon>Chelicerata</taxon>
        <taxon>Arachnida</taxon>
        <taxon>Acari</taxon>
        <taxon>Acariformes</taxon>
        <taxon>Trombidiformes</taxon>
        <taxon>Prostigmata</taxon>
        <taxon>Eleutherengona</taxon>
        <taxon>Raphignathae</taxon>
        <taxon>Tetranychoidea</taxon>
        <taxon>Tetranychidae</taxon>
        <taxon>Tetranychus</taxon>
    </lineage>
</organism>
<evidence type="ECO:0000256" key="1">
    <source>
        <dbReference type="PROSITE-ProRule" id="PRU00221"/>
    </source>
</evidence>
<dbReference type="PANTHER" id="PTHR45589:SF1">
    <property type="entry name" value="WD REPEAT DOMAIN 62, ISOFORM G"/>
    <property type="match status" value="1"/>
</dbReference>
<dbReference type="InterPro" id="IPR015943">
    <property type="entry name" value="WD40/YVTN_repeat-like_dom_sf"/>
</dbReference>
<dbReference type="SUPFAM" id="SSF50978">
    <property type="entry name" value="WD40 repeat-like"/>
    <property type="match status" value="1"/>
</dbReference>
<dbReference type="Pfam" id="PF00400">
    <property type="entry name" value="WD40"/>
    <property type="match status" value="3"/>
</dbReference>
<dbReference type="HOGENOM" id="CLU_800055_0_0_1"/>